<evidence type="ECO:0000256" key="2">
    <source>
        <dbReference type="ARBA" id="ARBA00022679"/>
    </source>
</evidence>
<dbReference type="PANTHER" id="PTHR43285:SF2">
    <property type="entry name" value="ANTHRANILATE PHOSPHORIBOSYLTRANSFERASE"/>
    <property type="match status" value="1"/>
</dbReference>
<dbReference type="GO" id="GO:0000162">
    <property type="term" value="P:L-tryptophan biosynthetic process"/>
    <property type="evidence" value="ECO:0007669"/>
    <property type="project" value="InterPro"/>
</dbReference>
<dbReference type="InterPro" id="IPR000312">
    <property type="entry name" value="Glycosyl_Trfase_fam3"/>
</dbReference>
<dbReference type="Pfam" id="PF00591">
    <property type="entry name" value="Glycos_transf_3"/>
    <property type="match status" value="1"/>
</dbReference>
<dbReference type="Gene3D" id="3.40.1030.10">
    <property type="entry name" value="Nucleoside phosphorylase/phosphoribosyltransferase catalytic domain"/>
    <property type="match status" value="1"/>
</dbReference>
<dbReference type="AlphaFoldDB" id="A0A1F4UU32"/>
<dbReference type="Gene3D" id="1.20.970.10">
    <property type="entry name" value="Transferase, Pyrimidine Nucleoside Phosphorylase, Chain C"/>
    <property type="match status" value="1"/>
</dbReference>
<comment type="caution">
    <text evidence="5">The sequence shown here is derived from an EMBL/GenBank/DDBJ whole genome shotgun (WGS) entry which is preliminary data.</text>
</comment>
<dbReference type="Pfam" id="PF02885">
    <property type="entry name" value="Glycos_trans_3N"/>
    <property type="match status" value="1"/>
</dbReference>
<proteinExistence type="predicted"/>
<dbReference type="NCBIfam" id="TIGR01245">
    <property type="entry name" value="trpD"/>
    <property type="match status" value="1"/>
</dbReference>
<accession>A0A1F4UU32</accession>
<organism evidence="5 6">
    <name type="scientific">candidate division WWE3 bacterium RIFCSPHIGHO2_01_FULL_42_13</name>
    <dbReference type="NCBI Taxonomy" id="1802617"/>
    <lineage>
        <taxon>Bacteria</taxon>
        <taxon>Katanobacteria</taxon>
    </lineage>
</organism>
<dbReference type="GO" id="GO:0004048">
    <property type="term" value="F:anthranilate phosphoribosyltransferase activity"/>
    <property type="evidence" value="ECO:0007669"/>
    <property type="project" value="InterPro"/>
</dbReference>
<dbReference type="InterPro" id="IPR035902">
    <property type="entry name" value="Nuc_phospho_transferase"/>
</dbReference>
<feature type="domain" description="Glycosyl transferase family 3" evidence="3">
    <location>
        <begin position="85"/>
        <end position="343"/>
    </location>
</feature>
<feature type="domain" description="Glycosyl transferase family 3 N-terminal" evidence="4">
    <location>
        <begin position="14"/>
        <end position="70"/>
    </location>
</feature>
<keyword evidence="2 5" id="KW-0808">Transferase</keyword>
<gene>
    <name evidence="5" type="ORF">A2886_02930</name>
</gene>
<dbReference type="PANTHER" id="PTHR43285">
    <property type="entry name" value="ANTHRANILATE PHOSPHORIBOSYLTRANSFERASE"/>
    <property type="match status" value="1"/>
</dbReference>
<evidence type="ECO:0000256" key="1">
    <source>
        <dbReference type="ARBA" id="ARBA00022676"/>
    </source>
</evidence>
<dbReference type="Proteomes" id="UP000176608">
    <property type="component" value="Unassembled WGS sequence"/>
</dbReference>
<dbReference type="InterPro" id="IPR005940">
    <property type="entry name" value="Anthranilate_Pribosyl_Tfrase"/>
</dbReference>
<dbReference type="EMBL" id="MEVA01000006">
    <property type="protein sequence ID" value="OGC47703.1"/>
    <property type="molecule type" value="Genomic_DNA"/>
</dbReference>
<name>A0A1F4UU32_UNCKA</name>
<dbReference type="InterPro" id="IPR036320">
    <property type="entry name" value="Glycosyl_Trfase_fam3_N_dom_sf"/>
</dbReference>
<evidence type="ECO:0000259" key="3">
    <source>
        <dbReference type="Pfam" id="PF00591"/>
    </source>
</evidence>
<keyword evidence="1 5" id="KW-0328">Glycosyltransferase</keyword>
<reference evidence="5 6" key="1">
    <citation type="journal article" date="2016" name="Nat. Commun.">
        <title>Thousands of microbial genomes shed light on interconnected biogeochemical processes in an aquifer system.</title>
        <authorList>
            <person name="Anantharaman K."/>
            <person name="Brown C.T."/>
            <person name="Hug L.A."/>
            <person name="Sharon I."/>
            <person name="Castelle C.J."/>
            <person name="Probst A.J."/>
            <person name="Thomas B.C."/>
            <person name="Singh A."/>
            <person name="Wilkins M.J."/>
            <person name="Karaoz U."/>
            <person name="Brodie E.L."/>
            <person name="Williams K.H."/>
            <person name="Hubbard S.S."/>
            <person name="Banfield J.F."/>
        </authorList>
    </citation>
    <scope>NUCLEOTIDE SEQUENCE [LARGE SCALE GENOMIC DNA]</scope>
</reference>
<dbReference type="GO" id="GO:0005829">
    <property type="term" value="C:cytosol"/>
    <property type="evidence" value="ECO:0007669"/>
    <property type="project" value="TreeGrafter"/>
</dbReference>
<dbReference type="STRING" id="1802617.A2886_02930"/>
<evidence type="ECO:0000313" key="5">
    <source>
        <dbReference type="EMBL" id="OGC47703.1"/>
    </source>
</evidence>
<sequence>MDENLAKLQEIGSALAKLVDGNDLTADEATKLFQTIFTYDTEGYHLAMVMGAIHAKGETSDELLGFYNAVSALAVRLNTKLDPDKVIDLSGTGGGSFKSINVSTAASFVVAAAGYTVAKNAYWAVTSPTGSADAFAAFGVDISKLSKEQVEQALTEVGICPIFVAFISPGLANRAKISGKIFRERQLRVRSPFHLVSNVFSPQTMNYRVYGCYSERYLQVLAELFMKLGFKKSLTMWAEVGMPEFSNVGKTIVLEQVGKEIKRYEVTPKDLGVKEAKLDDIKTGGKEQNIADFTNILKGEETGPKADLVAINAGAALYALGNVETLKEGTEKAKELLSQGKAYEVLEKLVTGFGNPSSL</sequence>
<dbReference type="SUPFAM" id="SSF47648">
    <property type="entry name" value="Nucleoside phosphorylase/phosphoribosyltransferase N-terminal domain"/>
    <property type="match status" value="1"/>
</dbReference>
<evidence type="ECO:0000259" key="4">
    <source>
        <dbReference type="Pfam" id="PF02885"/>
    </source>
</evidence>
<protein>
    <submittedName>
        <fullName evidence="5">Anthranilate phosphoribosyltransferase</fullName>
    </submittedName>
</protein>
<dbReference type="InterPro" id="IPR017459">
    <property type="entry name" value="Glycosyl_Trfase_fam3_N_dom"/>
</dbReference>
<dbReference type="SUPFAM" id="SSF52418">
    <property type="entry name" value="Nucleoside phosphorylase/phosphoribosyltransferase catalytic domain"/>
    <property type="match status" value="1"/>
</dbReference>
<evidence type="ECO:0000313" key="6">
    <source>
        <dbReference type="Proteomes" id="UP000176608"/>
    </source>
</evidence>